<reference evidence="6" key="1">
    <citation type="submission" date="2014-04" db="EMBL/GenBank/DDBJ databases">
        <title>Evolutionary Origins and Diversification of the Mycorrhizal Mutualists.</title>
        <authorList>
            <consortium name="DOE Joint Genome Institute"/>
            <consortium name="Mycorrhizal Genomics Consortium"/>
            <person name="Kohler A."/>
            <person name="Kuo A."/>
            <person name="Nagy L.G."/>
            <person name="Floudas D."/>
            <person name="Copeland A."/>
            <person name="Barry K.W."/>
            <person name="Cichocki N."/>
            <person name="Veneault-Fourrey C."/>
            <person name="LaButti K."/>
            <person name="Lindquist E.A."/>
            <person name="Lipzen A."/>
            <person name="Lundell T."/>
            <person name="Morin E."/>
            <person name="Murat C."/>
            <person name="Riley R."/>
            <person name="Ohm R."/>
            <person name="Sun H."/>
            <person name="Tunlid A."/>
            <person name="Henrissat B."/>
            <person name="Grigoriev I.V."/>
            <person name="Hibbett D.S."/>
            <person name="Martin F."/>
        </authorList>
    </citation>
    <scope>NUCLEOTIDE SEQUENCE [LARGE SCALE GENOMIC DNA]</scope>
    <source>
        <strain evidence="6">FD-334 SS-4</strain>
    </source>
</reference>
<dbReference type="PANTHER" id="PTHR46116">
    <property type="entry name" value="(E3-INDEPENDENT) E2 UBIQUITIN-CONJUGATING ENZYME"/>
    <property type="match status" value="1"/>
</dbReference>
<gene>
    <name evidence="5" type="ORF">HYPSUDRAFT_706447</name>
</gene>
<name>A0A0D2LKX3_HYPSF</name>
<keyword evidence="6" id="KW-1185">Reference proteome</keyword>
<protein>
    <recommendedName>
        <fullName evidence="4">UBC core domain-containing protein</fullName>
    </recommendedName>
</protein>
<keyword evidence="2" id="KW-0833">Ubl conjugation pathway</keyword>
<dbReference type="EMBL" id="KN817521">
    <property type="protein sequence ID" value="KJA28477.1"/>
    <property type="molecule type" value="Genomic_DNA"/>
</dbReference>
<dbReference type="Proteomes" id="UP000054270">
    <property type="component" value="Unassembled WGS sequence"/>
</dbReference>
<dbReference type="SMART" id="SM00212">
    <property type="entry name" value="UBCc"/>
    <property type="match status" value="1"/>
</dbReference>
<evidence type="ECO:0000256" key="2">
    <source>
        <dbReference type="ARBA" id="ARBA00022786"/>
    </source>
</evidence>
<feature type="domain" description="UBC core" evidence="4">
    <location>
        <begin position="419"/>
        <end position="578"/>
    </location>
</feature>
<dbReference type="Pfam" id="PF00179">
    <property type="entry name" value="UQ_con"/>
    <property type="match status" value="1"/>
</dbReference>
<feature type="region of interest" description="Disordered" evidence="3">
    <location>
        <begin position="121"/>
        <end position="143"/>
    </location>
</feature>
<evidence type="ECO:0000313" key="6">
    <source>
        <dbReference type="Proteomes" id="UP000054270"/>
    </source>
</evidence>
<dbReference type="PROSITE" id="PS50127">
    <property type="entry name" value="UBC_2"/>
    <property type="match status" value="1"/>
</dbReference>
<evidence type="ECO:0000259" key="4">
    <source>
        <dbReference type="PROSITE" id="PS50127"/>
    </source>
</evidence>
<dbReference type="InterPro" id="IPR000608">
    <property type="entry name" value="UBC"/>
</dbReference>
<evidence type="ECO:0000256" key="3">
    <source>
        <dbReference type="SAM" id="MobiDB-lite"/>
    </source>
</evidence>
<sequence>MFSVAPIPPSLVYLLHAPCNSCRTNHCRGCFTPLACPPSCKGPSKNSKCVVFTCCAEVRAIAIFETLGGFDRQYISQRAESDSRALLMSQAKPSSKSVGPGGTGYGTDNYGIEMFPKQYASPAATHPRSSRKTQPKTKASSTKASTNWDSVVLHAIELLIQLLPSPYTENPHGYDLLPHPSIGHILSLSQLPTLLATLLRNDSVTDWITRKEIYNVMLSLLRCMAGCELAIQCLIEQRLEMATTCGLENWIWEDGEITWKTTSTGELETLPPLYTYFKKLTTQSEAFLAGATQMLGEAADDEIDETMIEGTSLCGDIIAARDDLERAIAVLGQPSASADRDNRTDQAENTTHGRPTNNGKGRDLSADVDRAYEEACEKLCFKYVSLTEDATAGGEGLHYANFKYAPLLNQTQNSTRNPKGRLHLLKELAVTATSLPPGVWVRVDEVRNDAIKIMIAGPEGTPYAGGLFEFDCYIPLEYPNTAPQMHLRTTGGGTVRFNPNLYNCGKVCLSLLGTWPGRPEEQWSPKSTLLQVLVSIQSMILIDAPYYNEPGHGQANVKAPVSVSYNYNISAKTMEWAIVDWLQDKHCKGIWQDVIKSHFTIRHEKIRQQIIEWCKEPVPSYRQAEPYYQAPSSRSSSAVQRADLLAEFDKGFARIESWKSDGDEEE</sequence>
<dbReference type="PANTHER" id="PTHR46116:SF39">
    <property type="entry name" value="BACULOVIRAL IAP REPEAT-CONTAINING PROTEIN 6"/>
    <property type="match status" value="1"/>
</dbReference>
<dbReference type="InterPro" id="IPR016135">
    <property type="entry name" value="UBQ-conjugating_enzyme/RWD"/>
</dbReference>
<dbReference type="GO" id="GO:0016740">
    <property type="term" value="F:transferase activity"/>
    <property type="evidence" value="ECO:0007669"/>
    <property type="project" value="UniProtKB-KW"/>
</dbReference>
<keyword evidence="1" id="KW-0808">Transferase</keyword>
<dbReference type="STRING" id="945553.A0A0D2LKX3"/>
<dbReference type="SUPFAM" id="SSF54495">
    <property type="entry name" value="UBC-like"/>
    <property type="match status" value="1"/>
</dbReference>
<accession>A0A0D2LKX3</accession>
<dbReference type="CDD" id="cd23810">
    <property type="entry name" value="UBCc_BIRC6"/>
    <property type="match status" value="1"/>
</dbReference>
<dbReference type="OMA" id="TTRWAIV"/>
<feature type="compositionally biased region" description="Polar residues" evidence="3">
    <location>
        <begin position="347"/>
        <end position="359"/>
    </location>
</feature>
<feature type="region of interest" description="Disordered" evidence="3">
    <location>
        <begin position="331"/>
        <end position="364"/>
    </location>
</feature>
<proteinExistence type="predicted"/>
<evidence type="ECO:0000313" key="5">
    <source>
        <dbReference type="EMBL" id="KJA28477.1"/>
    </source>
</evidence>
<evidence type="ECO:0000256" key="1">
    <source>
        <dbReference type="ARBA" id="ARBA00022679"/>
    </source>
</evidence>
<organism evidence="5 6">
    <name type="scientific">Hypholoma sublateritium (strain FD-334 SS-4)</name>
    <dbReference type="NCBI Taxonomy" id="945553"/>
    <lineage>
        <taxon>Eukaryota</taxon>
        <taxon>Fungi</taxon>
        <taxon>Dikarya</taxon>
        <taxon>Basidiomycota</taxon>
        <taxon>Agaricomycotina</taxon>
        <taxon>Agaricomycetes</taxon>
        <taxon>Agaricomycetidae</taxon>
        <taxon>Agaricales</taxon>
        <taxon>Agaricineae</taxon>
        <taxon>Strophariaceae</taxon>
        <taxon>Hypholoma</taxon>
    </lineage>
</organism>
<dbReference type="Gene3D" id="3.10.110.10">
    <property type="entry name" value="Ubiquitin Conjugating Enzyme"/>
    <property type="match status" value="1"/>
</dbReference>
<dbReference type="AlphaFoldDB" id="A0A0D2LKX3"/>
<dbReference type="OrthoDB" id="47801at2759"/>